<dbReference type="InterPro" id="IPR012337">
    <property type="entry name" value="RNaseH-like_sf"/>
</dbReference>
<dbReference type="InterPro" id="IPR055247">
    <property type="entry name" value="InsJ-like_HTH"/>
</dbReference>
<evidence type="ECO:0000259" key="1">
    <source>
        <dbReference type="PROSITE" id="PS50994"/>
    </source>
</evidence>
<protein>
    <recommendedName>
        <fullName evidence="1">Integrase catalytic domain-containing protein</fullName>
    </recommendedName>
</protein>
<comment type="caution">
    <text evidence="2">The sequence shown here is derived from an EMBL/GenBank/DDBJ whole genome shotgun (WGS) entry which is preliminary data.</text>
</comment>
<dbReference type="GO" id="GO:0003676">
    <property type="term" value="F:nucleic acid binding"/>
    <property type="evidence" value="ECO:0007669"/>
    <property type="project" value="InterPro"/>
</dbReference>
<gene>
    <name evidence="2" type="ORF">A3D35_03655</name>
</gene>
<dbReference type="PANTHER" id="PTHR35004">
    <property type="entry name" value="TRANSPOSASE RV3428C-RELATED"/>
    <property type="match status" value="1"/>
</dbReference>
<evidence type="ECO:0000313" key="3">
    <source>
        <dbReference type="Proteomes" id="UP000176421"/>
    </source>
</evidence>
<dbReference type="Gene3D" id="3.30.420.10">
    <property type="entry name" value="Ribonuclease H-like superfamily/Ribonuclease H"/>
    <property type="match status" value="1"/>
</dbReference>
<dbReference type="Pfam" id="PF13683">
    <property type="entry name" value="rve_3"/>
    <property type="match status" value="1"/>
</dbReference>
<dbReference type="InterPro" id="IPR001584">
    <property type="entry name" value="Integrase_cat-core"/>
</dbReference>
<reference evidence="2 3" key="1">
    <citation type="journal article" date="2016" name="Nat. Commun.">
        <title>Thousands of microbial genomes shed light on interconnected biogeochemical processes in an aquifer system.</title>
        <authorList>
            <person name="Anantharaman K."/>
            <person name="Brown C.T."/>
            <person name="Hug L.A."/>
            <person name="Sharon I."/>
            <person name="Castelle C.J."/>
            <person name="Probst A.J."/>
            <person name="Thomas B.C."/>
            <person name="Singh A."/>
            <person name="Wilkins M.J."/>
            <person name="Karaoz U."/>
            <person name="Brodie E.L."/>
            <person name="Williams K.H."/>
            <person name="Hubbard S.S."/>
            <person name="Banfield J.F."/>
        </authorList>
    </citation>
    <scope>NUCLEOTIDE SEQUENCE [LARGE SCALE GENOMIC DNA]</scope>
</reference>
<dbReference type="Proteomes" id="UP000176421">
    <property type="component" value="Unassembled WGS sequence"/>
</dbReference>
<feature type="domain" description="Integrase catalytic" evidence="1">
    <location>
        <begin position="126"/>
        <end position="306"/>
    </location>
</feature>
<accession>A0A1G2HYT9</accession>
<dbReference type="Pfam" id="PF13518">
    <property type="entry name" value="HTH_28"/>
    <property type="match status" value="1"/>
</dbReference>
<sequence length="306" mass="36367">MPKDIKEERLRWVLPIINKEVKLVDAAKICEYGKRTLERWVANYKKFGEAGLEPESTRPKTNPNETPIRIKERIIEIRKDKNQCAKKIFWDLEDENIYVHCNTIQKIIKVEGLTKKYRTRKIKYDYVRIPLKKGQMVEIDVKFVPDKINGIRYYQFTAIDCATRWRYMQIYENIDTVSALAFVKELISVADFLILGFKTDNAAIFTNRYVGYDKSTDPLNPRLHAFDVFCNELRVPHYLIDPGKPAQNGRVERSHRTDQQTFYDKSEFKSFEELRYKLRLWNMYYNDTKHCSLNGKTPNQMIKLLN</sequence>
<dbReference type="SUPFAM" id="SSF53098">
    <property type="entry name" value="Ribonuclease H-like"/>
    <property type="match status" value="1"/>
</dbReference>
<dbReference type="EMBL" id="MHOS01000032">
    <property type="protein sequence ID" value="OGZ67726.1"/>
    <property type="molecule type" value="Genomic_DNA"/>
</dbReference>
<evidence type="ECO:0000313" key="2">
    <source>
        <dbReference type="EMBL" id="OGZ67726.1"/>
    </source>
</evidence>
<name>A0A1G2HYT9_9BACT</name>
<proteinExistence type="predicted"/>
<organism evidence="2 3">
    <name type="scientific">Candidatus Staskawiczbacteria bacterium RIFCSPHIGHO2_02_FULL_34_9</name>
    <dbReference type="NCBI Taxonomy" id="1802206"/>
    <lineage>
        <taxon>Bacteria</taxon>
        <taxon>Candidatus Staskawicziibacteriota</taxon>
    </lineage>
</organism>
<dbReference type="InterPro" id="IPR036397">
    <property type="entry name" value="RNaseH_sf"/>
</dbReference>
<dbReference type="AlphaFoldDB" id="A0A1G2HYT9"/>
<dbReference type="PANTHER" id="PTHR35004:SF7">
    <property type="entry name" value="INTEGRASE PROTEIN"/>
    <property type="match status" value="1"/>
</dbReference>
<dbReference type="PROSITE" id="PS50994">
    <property type="entry name" value="INTEGRASE"/>
    <property type="match status" value="1"/>
</dbReference>
<dbReference type="GO" id="GO:0015074">
    <property type="term" value="P:DNA integration"/>
    <property type="evidence" value="ECO:0007669"/>
    <property type="project" value="InterPro"/>
</dbReference>